<proteinExistence type="predicted"/>
<evidence type="ECO:0000256" key="1">
    <source>
        <dbReference type="SAM" id="MobiDB-lite"/>
    </source>
</evidence>
<dbReference type="AlphaFoldDB" id="A0AB34H4I7"/>
<feature type="compositionally biased region" description="Gly residues" evidence="1">
    <location>
        <begin position="92"/>
        <end position="107"/>
    </location>
</feature>
<feature type="region of interest" description="Disordered" evidence="1">
    <location>
        <begin position="35"/>
        <end position="126"/>
    </location>
</feature>
<name>A0AB34H4I7_ESCRO</name>
<sequence>MGPVVFRWQQDGSLALTWVEATFFRPHLAIPATRGRPSLARGTAPSPVRAVHLAPPPEEGTGDHGYLGGSPASSGESLRGAEDRGPSSFGRTGPGGGLVGDGAGQGRPGRTPGAGKRETRAGRKAGRRWLGFRRLGLGVEALGTLTPGLRC</sequence>
<comment type="caution">
    <text evidence="2">The sequence shown here is derived from an EMBL/GenBank/DDBJ whole genome shotgun (WGS) entry which is preliminary data.</text>
</comment>
<gene>
    <name evidence="2" type="ORF">J1605_006060</name>
</gene>
<keyword evidence="3" id="KW-1185">Reference proteome</keyword>
<evidence type="ECO:0000313" key="2">
    <source>
        <dbReference type="EMBL" id="KAJ8786571.1"/>
    </source>
</evidence>
<evidence type="ECO:0000313" key="3">
    <source>
        <dbReference type="Proteomes" id="UP001159641"/>
    </source>
</evidence>
<dbReference type="Proteomes" id="UP001159641">
    <property type="component" value="Unassembled WGS sequence"/>
</dbReference>
<protein>
    <submittedName>
        <fullName evidence="2">Uncharacterized protein</fullName>
    </submittedName>
</protein>
<dbReference type="EMBL" id="JAIQCJ010001983">
    <property type="protein sequence ID" value="KAJ8786571.1"/>
    <property type="molecule type" value="Genomic_DNA"/>
</dbReference>
<reference evidence="2 3" key="1">
    <citation type="submission" date="2022-11" db="EMBL/GenBank/DDBJ databases">
        <title>Whole genome sequence of Eschrichtius robustus ER-17-0199.</title>
        <authorList>
            <person name="Bruniche-Olsen A."/>
            <person name="Black A.N."/>
            <person name="Fields C.J."/>
            <person name="Walden K."/>
            <person name="Dewoody J.A."/>
        </authorList>
    </citation>
    <scope>NUCLEOTIDE SEQUENCE [LARGE SCALE GENOMIC DNA]</scope>
    <source>
        <strain evidence="2">ER-17-0199</strain>
        <tissue evidence="2">Blubber</tissue>
    </source>
</reference>
<organism evidence="2 3">
    <name type="scientific">Eschrichtius robustus</name>
    <name type="common">California gray whale</name>
    <name type="synonym">Eschrichtius gibbosus</name>
    <dbReference type="NCBI Taxonomy" id="9764"/>
    <lineage>
        <taxon>Eukaryota</taxon>
        <taxon>Metazoa</taxon>
        <taxon>Chordata</taxon>
        <taxon>Craniata</taxon>
        <taxon>Vertebrata</taxon>
        <taxon>Euteleostomi</taxon>
        <taxon>Mammalia</taxon>
        <taxon>Eutheria</taxon>
        <taxon>Laurasiatheria</taxon>
        <taxon>Artiodactyla</taxon>
        <taxon>Whippomorpha</taxon>
        <taxon>Cetacea</taxon>
        <taxon>Mysticeti</taxon>
        <taxon>Eschrichtiidae</taxon>
        <taxon>Eschrichtius</taxon>
    </lineage>
</organism>
<accession>A0AB34H4I7</accession>